<reference evidence="2" key="1">
    <citation type="submission" date="2022-08" db="EMBL/GenBank/DDBJ databases">
        <authorList>
            <person name="Deng Y."/>
            <person name="Han X.-F."/>
            <person name="Zhang Y.-Q."/>
        </authorList>
    </citation>
    <scope>NUCLEOTIDE SEQUENCE</scope>
    <source>
        <strain evidence="2">CPCC 203386</strain>
    </source>
</reference>
<dbReference type="Proteomes" id="UP001165586">
    <property type="component" value="Unassembled WGS sequence"/>
</dbReference>
<dbReference type="EMBL" id="JANLCJ010000093">
    <property type="protein sequence ID" value="MCS5736641.1"/>
    <property type="molecule type" value="Genomic_DNA"/>
</dbReference>
<dbReference type="InterPro" id="IPR038996">
    <property type="entry name" value="Gp14"/>
</dbReference>
<proteinExistence type="predicted"/>
<evidence type="ECO:0000256" key="1">
    <source>
        <dbReference type="SAM" id="MobiDB-lite"/>
    </source>
</evidence>
<comment type="caution">
    <text evidence="2">The sequence shown here is derived from an EMBL/GenBank/DDBJ whole genome shotgun (WGS) entry which is preliminary data.</text>
</comment>
<gene>
    <name evidence="2" type="ORF">N1032_23205</name>
</gene>
<organism evidence="2 3">
    <name type="scientific">Herbiconiux daphne</name>
    <dbReference type="NCBI Taxonomy" id="2970914"/>
    <lineage>
        <taxon>Bacteria</taxon>
        <taxon>Bacillati</taxon>
        <taxon>Actinomycetota</taxon>
        <taxon>Actinomycetes</taxon>
        <taxon>Micrococcales</taxon>
        <taxon>Microbacteriaceae</taxon>
        <taxon>Herbiconiux</taxon>
    </lineage>
</organism>
<keyword evidence="3" id="KW-1185">Reference proteome</keyword>
<evidence type="ECO:0000313" key="2">
    <source>
        <dbReference type="EMBL" id="MCS5736641.1"/>
    </source>
</evidence>
<accession>A0ABT2H9L7</accession>
<evidence type="ECO:0000313" key="3">
    <source>
        <dbReference type="Proteomes" id="UP001165586"/>
    </source>
</evidence>
<feature type="region of interest" description="Disordered" evidence="1">
    <location>
        <begin position="1"/>
        <end position="25"/>
    </location>
</feature>
<sequence length="128" mass="14252">MAGASLAGAAMSAKDKAKQAGLAESQQRLQQAEMIKQTNIQNQDLTLQDKQNLQDMFAQKSDNNLQSIQSQGLVRAAIGESGLKGHSMERIQRDVEGQRIRANAGLQENYQRDYSKLYIQRLSNKENT</sequence>
<dbReference type="RefSeq" id="WP_259542706.1">
    <property type="nucleotide sequence ID" value="NZ_JANLCJ010000093.1"/>
</dbReference>
<name>A0ABT2H9L7_9MICO</name>
<dbReference type="Pfam" id="PF24072">
    <property type="entry name" value="T7_gp14"/>
    <property type="match status" value="1"/>
</dbReference>
<feature type="non-terminal residue" evidence="2">
    <location>
        <position position="128"/>
    </location>
</feature>
<protein>
    <submittedName>
        <fullName evidence="2">Uncharacterized protein</fullName>
    </submittedName>
</protein>
<feature type="compositionally biased region" description="Low complexity" evidence="1">
    <location>
        <begin position="1"/>
        <end position="12"/>
    </location>
</feature>